<accession>A0A4Y5T4K6</accession>
<dbReference type="RefSeq" id="WP_224377494.1">
    <property type="nucleotide sequence ID" value="NZ_CP075909.1"/>
</dbReference>
<keyword evidence="3" id="KW-0949">S-adenosyl-L-methionine</keyword>
<dbReference type="InterPro" id="IPR013785">
    <property type="entry name" value="Aldolase_TIM"/>
</dbReference>
<evidence type="ECO:0000256" key="7">
    <source>
        <dbReference type="ARBA" id="ARBA00023601"/>
    </source>
</evidence>
<keyword evidence="2" id="KW-0004">4Fe-4S</keyword>
<dbReference type="SUPFAM" id="SSF102114">
    <property type="entry name" value="Radical SAM enzymes"/>
    <property type="match status" value="1"/>
</dbReference>
<dbReference type="InterPro" id="IPR000385">
    <property type="entry name" value="MoaA_NifB_PqqE_Fe-S-bd_CS"/>
</dbReference>
<dbReference type="GO" id="GO:0051539">
    <property type="term" value="F:4 iron, 4 sulfur cluster binding"/>
    <property type="evidence" value="ECO:0007669"/>
    <property type="project" value="UniProtKB-KW"/>
</dbReference>
<dbReference type="InterPro" id="IPR058240">
    <property type="entry name" value="rSAM_sf"/>
</dbReference>
<evidence type="ECO:0000313" key="9">
    <source>
        <dbReference type="EMBL" id="QDB01118.1"/>
    </source>
</evidence>
<geneLocation type="plasmid" evidence="9">
    <name>pCPT1</name>
</geneLocation>
<proteinExistence type="inferred from homology"/>
<dbReference type="PROSITE" id="PS01305">
    <property type="entry name" value="MOAA_NIFB_PQQE"/>
    <property type="match status" value="1"/>
</dbReference>
<keyword evidence="6" id="KW-0411">Iron-sulfur</keyword>
<dbReference type="SFLD" id="SFLDG01386">
    <property type="entry name" value="main_SPASM_domain-containing"/>
    <property type="match status" value="1"/>
</dbReference>
<evidence type="ECO:0000256" key="6">
    <source>
        <dbReference type="ARBA" id="ARBA00023014"/>
    </source>
</evidence>
<organism evidence="9">
    <name type="scientific">Clostridium perfringens</name>
    <dbReference type="NCBI Taxonomy" id="1502"/>
    <lineage>
        <taxon>Bacteria</taxon>
        <taxon>Bacillati</taxon>
        <taxon>Bacillota</taxon>
        <taxon>Clostridia</taxon>
        <taxon>Eubacteriales</taxon>
        <taxon>Clostridiaceae</taxon>
        <taxon>Clostridium</taxon>
    </lineage>
</organism>
<dbReference type="InterPro" id="IPR023867">
    <property type="entry name" value="Sulphatase_maturase_rSAM"/>
</dbReference>
<dbReference type="InterPro" id="IPR007197">
    <property type="entry name" value="rSAM"/>
</dbReference>
<dbReference type="GO" id="GO:0016491">
    <property type="term" value="F:oxidoreductase activity"/>
    <property type="evidence" value="ECO:0007669"/>
    <property type="project" value="InterPro"/>
</dbReference>
<keyword evidence="5" id="KW-0408">Iron</keyword>
<dbReference type="Pfam" id="PF04055">
    <property type="entry name" value="Radical_SAM"/>
    <property type="match status" value="1"/>
</dbReference>
<comment type="cofactor">
    <cofactor evidence="1">
        <name>[4Fe-4S] cluster</name>
        <dbReference type="ChEBI" id="CHEBI:49883"/>
    </cofactor>
</comment>
<dbReference type="AlphaFoldDB" id="A0A4Y5T4K6"/>
<name>A0A4Y5T4K6_CLOPF</name>
<evidence type="ECO:0000256" key="2">
    <source>
        <dbReference type="ARBA" id="ARBA00022485"/>
    </source>
</evidence>
<keyword evidence="4" id="KW-0479">Metal-binding</keyword>
<evidence type="ECO:0000256" key="5">
    <source>
        <dbReference type="ARBA" id="ARBA00023004"/>
    </source>
</evidence>
<dbReference type="Gene3D" id="3.20.20.70">
    <property type="entry name" value="Aldolase class I"/>
    <property type="match status" value="1"/>
</dbReference>
<reference evidence="9" key="1">
    <citation type="journal article" date="2019" name="Pathogens">
        <title>In silico Identification of Novel Toxin Homologs and Associated Mobile Genetic Elements in Clostridium perfringens.</title>
        <authorList>
            <person name="Lacey J.A."/>
            <person name="Johanesen P.A."/>
            <person name="Lyras D."/>
            <person name="Moore R.J."/>
        </authorList>
    </citation>
    <scope>NUCLEOTIDE SEQUENCE</scope>
    <source>
        <strain evidence="9">T1</strain>
        <plasmid evidence="9">pCPT1</plasmid>
    </source>
</reference>
<dbReference type="GO" id="GO:0046872">
    <property type="term" value="F:metal ion binding"/>
    <property type="evidence" value="ECO:0007669"/>
    <property type="project" value="UniProtKB-KW"/>
</dbReference>
<dbReference type="EMBL" id="MK285059">
    <property type="protein sequence ID" value="QDB01118.1"/>
    <property type="molecule type" value="Genomic_DNA"/>
</dbReference>
<dbReference type="CDD" id="cd01335">
    <property type="entry name" value="Radical_SAM"/>
    <property type="match status" value="1"/>
</dbReference>
<evidence type="ECO:0000256" key="4">
    <source>
        <dbReference type="ARBA" id="ARBA00022723"/>
    </source>
</evidence>
<evidence type="ECO:0000256" key="1">
    <source>
        <dbReference type="ARBA" id="ARBA00001966"/>
    </source>
</evidence>
<protein>
    <recommendedName>
        <fullName evidence="8">Radical SAM core domain-containing protein</fullName>
    </recommendedName>
</protein>
<evidence type="ECO:0000256" key="3">
    <source>
        <dbReference type="ARBA" id="ARBA00022691"/>
    </source>
</evidence>
<dbReference type="SFLD" id="SFLDG01067">
    <property type="entry name" value="SPASM/twitch_domain_containing"/>
    <property type="match status" value="1"/>
</dbReference>
<feature type="domain" description="Radical SAM core" evidence="8">
    <location>
        <begin position="67"/>
        <end position="303"/>
    </location>
</feature>
<keyword evidence="9" id="KW-0614">Plasmid</keyword>
<dbReference type="PANTHER" id="PTHR43273:SF3">
    <property type="entry name" value="ANAEROBIC SULFATASE-MATURATING ENZYME HOMOLOG ASLB-RELATED"/>
    <property type="match status" value="1"/>
</dbReference>
<dbReference type="PROSITE" id="PS51918">
    <property type="entry name" value="RADICAL_SAM"/>
    <property type="match status" value="1"/>
</dbReference>
<evidence type="ECO:0000259" key="8">
    <source>
        <dbReference type="PROSITE" id="PS51918"/>
    </source>
</evidence>
<comment type="similarity">
    <text evidence="7">Belongs to the radical SAM superfamily. Anaerobic sulfatase-maturating enzyme family.</text>
</comment>
<sequence length="473" mass="55057">MSKRLIIKTKNENTYSLAQNSGIILSERGLAKSSIKRRNLLKELDLSVTEKEMKSFTEVEAKETICRYGLTELVLEVTSSCNLRCSYCIFGEKYNELRKHENKNMNFEMAKRAIDQYIELFMSARIYNPSRIPTISFYGGEPLLNFDLIKKCTKYVKSIYKGEIFITLTSNATLLTDEILYFFKEYGITPIFSLDGAEEEHNLHRVMCGNKGTFSTVIKKLNRAYEILEMPLFINTVYSYNTNLNNVINFFVENPKFICLNLAQVSPVNTTYYEDFSDEQIEKFFAGYKLLENEFYDYIKSTDKSFNDKIRKRIYMLDLLFSRKCMNIIVRQLFESNNPASQYTGTCVPGERIFLDVDGYYHPCEKISRSRNIGNISTGLNFSGIAEYMNEFNKEIISSCSSCGIKKMCPVCYNTFLKNGKFIKDGTVCKNNCESFENTFAHYCYLNELDETWLDTFRTDYYKKVKELVVTLR</sequence>
<dbReference type="SFLD" id="SFLDG01384">
    <property type="entry name" value="thioether_bond_formation_requi"/>
    <property type="match status" value="1"/>
</dbReference>
<dbReference type="SFLD" id="SFLDS00029">
    <property type="entry name" value="Radical_SAM"/>
    <property type="match status" value="1"/>
</dbReference>
<dbReference type="PANTHER" id="PTHR43273">
    <property type="entry name" value="ANAEROBIC SULFATASE-MATURATING ENZYME HOMOLOG ASLB-RELATED"/>
    <property type="match status" value="1"/>
</dbReference>